<dbReference type="EMBL" id="CP089982">
    <property type="protein sequence ID" value="WXA93011.1"/>
    <property type="molecule type" value="Genomic_DNA"/>
</dbReference>
<keyword evidence="3" id="KW-1185">Reference proteome</keyword>
<dbReference type="Proteomes" id="UP001379533">
    <property type="component" value="Chromosome"/>
</dbReference>
<keyword evidence="2" id="KW-0255">Endonuclease</keyword>
<dbReference type="RefSeq" id="WP_394843609.1">
    <property type="nucleotide sequence ID" value="NZ_CP089982.1"/>
</dbReference>
<gene>
    <name evidence="2" type="ORF">LZC95_41990</name>
</gene>
<keyword evidence="2" id="KW-0540">Nuclease</keyword>
<feature type="domain" description="Endonuclease/exonuclease/phosphatase" evidence="1">
    <location>
        <begin position="21"/>
        <end position="211"/>
    </location>
</feature>
<dbReference type="InterPro" id="IPR005135">
    <property type="entry name" value="Endo/exonuclease/phosphatase"/>
</dbReference>
<dbReference type="SUPFAM" id="SSF56219">
    <property type="entry name" value="DNase I-like"/>
    <property type="match status" value="1"/>
</dbReference>
<dbReference type="Pfam" id="PF03372">
    <property type="entry name" value="Exo_endo_phos"/>
    <property type="match status" value="1"/>
</dbReference>
<accession>A0ABZ2K2R4</accession>
<proteinExistence type="predicted"/>
<evidence type="ECO:0000313" key="3">
    <source>
        <dbReference type="Proteomes" id="UP001379533"/>
    </source>
</evidence>
<keyword evidence="2" id="KW-0378">Hydrolase</keyword>
<organism evidence="2 3">
    <name type="scientific">Pendulispora brunnea</name>
    <dbReference type="NCBI Taxonomy" id="2905690"/>
    <lineage>
        <taxon>Bacteria</taxon>
        <taxon>Pseudomonadati</taxon>
        <taxon>Myxococcota</taxon>
        <taxon>Myxococcia</taxon>
        <taxon>Myxococcales</taxon>
        <taxon>Sorangiineae</taxon>
        <taxon>Pendulisporaceae</taxon>
        <taxon>Pendulispora</taxon>
    </lineage>
</organism>
<dbReference type="GO" id="GO:0004519">
    <property type="term" value="F:endonuclease activity"/>
    <property type="evidence" value="ECO:0007669"/>
    <property type="project" value="UniProtKB-KW"/>
</dbReference>
<name>A0ABZ2K2R4_9BACT</name>
<sequence>MGANITSGNAQSYTPGEGTRIFQGLDPDIAMLQEFNYGSNSSADIRSFVNTAFGTSFSYFREGGSKQIPNGIVSRYPIKSAGAWDDPQVSNREFAWARIDIPGTADLWAISVHLLTSSAATRETEATALVSFIKNNVPSTDYVAIGGDFNTSSRTEAAIGKFSSVFVTSGPYPADASGNANTNASRSKPYDWVLANGKLNNLATSVTIGSASFANGLVFDSRVFTPLSSVSPVRSSDSGATNMQHMAVVRDFVIP</sequence>
<evidence type="ECO:0000313" key="2">
    <source>
        <dbReference type="EMBL" id="WXA93011.1"/>
    </source>
</evidence>
<protein>
    <submittedName>
        <fullName evidence="2">Endonuclease/exonuclease/phosphatase family protein</fullName>
    </submittedName>
</protein>
<evidence type="ECO:0000259" key="1">
    <source>
        <dbReference type="Pfam" id="PF03372"/>
    </source>
</evidence>
<dbReference type="InterPro" id="IPR036691">
    <property type="entry name" value="Endo/exonu/phosph_ase_sf"/>
</dbReference>
<reference evidence="2 3" key="1">
    <citation type="submission" date="2021-12" db="EMBL/GenBank/DDBJ databases">
        <title>Discovery of the Pendulisporaceae a myxobacterial family with distinct sporulation behavior and unique specialized metabolism.</title>
        <authorList>
            <person name="Garcia R."/>
            <person name="Popoff A."/>
            <person name="Bader C.D."/>
            <person name="Loehr J."/>
            <person name="Walesch S."/>
            <person name="Walt C."/>
            <person name="Boldt J."/>
            <person name="Bunk B."/>
            <person name="Haeckl F.J.F.P.J."/>
            <person name="Gunesch A.P."/>
            <person name="Birkelbach J."/>
            <person name="Nuebel U."/>
            <person name="Pietschmann T."/>
            <person name="Bach T."/>
            <person name="Mueller R."/>
        </authorList>
    </citation>
    <scope>NUCLEOTIDE SEQUENCE [LARGE SCALE GENOMIC DNA]</scope>
    <source>
        <strain evidence="2 3">MSr12523</strain>
    </source>
</reference>
<dbReference type="Gene3D" id="3.60.10.10">
    <property type="entry name" value="Endonuclease/exonuclease/phosphatase"/>
    <property type="match status" value="1"/>
</dbReference>